<dbReference type="Gene3D" id="1.10.287.690">
    <property type="entry name" value="Helix hairpin bin"/>
    <property type="match status" value="1"/>
</dbReference>
<organism evidence="12">
    <name type="scientific">Podoviridae sp. ctcKt3</name>
    <dbReference type="NCBI Taxonomy" id="2826566"/>
    <lineage>
        <taxon>Viruses</taxon>
        <taxon>Duplodnaviria</taxon>
        <taxon>Heunggongvirae</taxon>
        <taxon>Uroviricota</taxon>
        <taxon>Caudoviricetes</taxon>
    </lineage>
</organism>
<accession>A0A8S5N7Z3</accession>
<dbReference type="EC" id="2.7.7.7" evidence="2"/>
<dbReference type="GO" id="GO:0006260">
    <property type="term" value="P:DNA replication"/>
    <property type="evidence" value="ECO:0007669"/>
    <property type="project" value="UniProtKB-KW"/>
</dbReference>
<evidence type="ECO:0000256" key="7">
    <source>
        <dbReference type="ARBA" id="ARBA00022801"/>
    </source>
</evidence>
<dbReference type="GO" id="GO:0016787">
    <property type="term" value="F:hydrolase activity"/>
    <property type="evidence" value="ECO:0007669"/>
    <property type="project" value="UniProtKB-KW"/>
</dbReference>
<proteinExistence type="inferred from homology"/>
<dbReference type="Gene3D" id="3.30.1770.10">
    <property type="entry name" value="TPR 1 domain of DNA polymerase"/>
    <property type="match status" value="1"/>
</dbReference>
<dbReference type="EMBL" id="BK015084">
    <property type="protein sequence ID" value="DAD90368.1"/>
    <property type="molecule type" value="Genomic_DNA"/>
</dbReference>
<name>A0A8S5N7Z3_9CAUD</name>
<evidence type="ECO:0000256" key="2">
    <source>
        <dbReference type="ARBA" id="ARBA00012417"/>
    </source>
</evidence>
<keyword evidence="4" id="KW-0548">Nucleotidyltransferase</keyword>
<dbReference type="Pfam" id="PF03175">
    <property type="entry name" value="DNA_pol_B_2"/>
    <property type="match status" value="1"/>
</dbReference>
<comment type="catalytic activity">
    <reaction evidence="10">
        <text>DNA(n) + a 2'-deoxyribonucleoside 5'-triphosphate = DNA(n+1) + diphosphate</text>
        <dbReference type="Rhea" id="RHEA:22508"/>
        <dbReference type="Rhea" id="RHEA-COMP:17339"/>
        <dbReference type="Rhea" id="RHEA-COMP:17340"/>
        <dbReference type="ChEBI" id="CHEBI:33019"/>
        <dbReference type="ChEBI" id="CHEBI:61560"/>
        <dbReference type="ChEBI" id="CHEBI:173112"/>
        <dbReference type="EC" id="2.7.7.7"/>
    </reaction>
</comment>
<sequence>MTRHTNGRLKQTREMSRPDLMNGWTARHDVKKRMDGIMRERRMAATDGVTLCTDGGVEPLTANSVIRLTMLDHHTRVWCAHGWQDIKPIAAELMQRLPLQSNPAKDGVWGTFNIRGHFYSFRVRMGGVTVDFLDVRNITRDDGLNVSRETFGGMNDLETTWNIAQECAALNLKGTTIASMAMTDYIDGDYAGFRRHFPPLTKEDYHRMRPAYYGAIVYSKPGEYQDCRSWDVNSLYPSIMRDAPMPTGSPIWYDGEYRHDDDYPLHIDVISFDARLKRKKTATLTNILPVWGYEGERLDSTLGVVTMPVTNVDWETLSENYDMHVWEHVGGWKFRKSHGLYYNYVDKWFHVKQTTTGERRQMAKLLLNSLVGKFGASLYRPLLHPKPSVDGGVDFTVDKPESANSLAWLPTAAYVNAYGRQILSRAMNANTDRVLYADTDGMILEGLDAPIGIEADDQKLGSWKNDHTYEKLRILGNRKYCGVETGGDIVMRLSGVHRAAPIPYDEFTTGSHHLNDDGHVFVL</sequence>
<evidence type="ECO:0000256" key="9">
    <source>
        <dbReference type="ARBA" id="ARBA00023125"/>
    </source>
</evidence>
<evidence type="ECO:0000256" key="8">
    <source>
        <dbReference type="ARBA" id="ARBA00022932"/>
    </source>
</evidence>
<dbReference type="Gene3D" id="3.90.1600.10">
    <property type="entry name" value="Palm domain of DNA polymerase"/>
    <property type="match status" value="1"/>
</dbReference>
<keyword evidence="5" id="KW-0235">DNA replication</keyword>
<evidence type="ECO:0000256" key="3">
    <source>
        <dbReference type="ARBA" id="ARBA00022679"/>
    </source>
</evidence>
<keyword evidence="7" id="KW-0378">Hydrolase</keyword>
<dbReference type="GO" id="GO:0003887">
    <property type="term" value="F:DNA-directed DNA polymerase activity"/>
    <property type="evidence" value="ECO:0007669"/>
    <property type="project" value="UniProtKB-KW"/>
</dbReference>
<dbReference type="GO" id="GO:0004518">
    <property type="term" value="F:nuclease activity"/>
    <property type="evidence" value="ECO:0007669"/>
    <property type="project" value="UniProtKB-KW"/>
</dbReference>
<keyword evidence="6" id="KW-0540">Nuclease</keyword>
<dbReference type="InterPro" id="IPR043502">
    <property type="entry name" value="DNA/RNA_pol_sf"/>
</dbReference>
<comment type="similarity">
    <text evidence="1">Belongs to the DNA polymerase type-B family.</text>
</comment>
<dbReference type="GO" id="GO:0003677">
    <property type="term" value="F:DNA binding"/>
    <property type="evidence" value="ECO:0007669"/>
    <property type="project" value="UniProtKB-KW"/>
</dbReference>
<evidence type="ECO:0000256" key="10">
    <source>
        <dbReference type="ARBA" id="ARBA00049244"/>
    </source>
</evidence>
<dbReference type="SUPFAM" id="SSF56672">
    <property type="entry name" value="DNA/RNA polymerases"/>
    <property type="match status" value="1"/>
</dbReference>
<protein>
    <recommendedName>
        <fullName evidence="2">DNA-directed DNA polymerase</fullName>
        <ecNumber evidence="2">2.7.7.7</ecNumber>
    </recommendedName>
</protein>
<dbReference type="InterPro" id="IPR004868">
    <property type="entry name" value="DNA-dir_DNA_pol_B_mt/vir"/>
</dbReference>
<evidence type="ECO:0000256" key="5">
    <source>
        <dbReference type="ARBA" id="ARBA00022705"/>
    </source>
</evidence>
<dbReference type="InterPro" id="IPR023211">
    <property type="entry name" value="DNA_pol_palm_dom_sf"/>
</dbReference>
<evidence type="ECO:0000256" key="4">
    <source>
        <dbReference type="ARBA" id="ARBA00022695"/>
    </source>
</evidence>
<keyword evidence="9" id="KW-0238">DNA-binding</keyword>
<keyword evidence="3" id="KW-0808">Transferase</keyword>
<feature type="domain" description="DNA-directed DNA polymerase family B mitochondria/virus" evidence="11">
    <location>
        <begin position="169"/>
        <end position="377"/>
    </location>
</feature>
<dbReference type="GO" id="GO:0000166">
    <property type="term" value="F:nucleotide binding"/>
    <property type="evidence" value="ECO:0007669"/>
    <property type="project" value="InterPro"/>
</dbReference>
<evidence type="ECO:0000313" key="12">
    <source>
        <dbReference type="EMBL" id="DAD90368.1"/>
    </source>
</evidence>
<dbReference type="Gene3D" id="4.10.80.20">
    <property type="entry name" value="DNA polymerase, domain 5"/>
    <property type="match status" value="1"/>
</dbReference>
<dbReference type="InterPro" id="IPR006172">
    <property type="entry name" value="DNA-dir_DNA_pol_B"/>
</dbReference>
<evidence type="ECO:0000256" key="6">
    <source>
        <dbReference type="ARBA" id="ARBA00022722"/>
    </source>
</evidence>
<keyword evidence="8" id="KW-0239">DNA-directed DNA polymerase</keyword>
<reference evidence="12" key="1">
    <citation type="journal article" date="2021" name="Proc. Natl. Acad. Sci. U.S.A.">
        <title>A Catalog of Tens of Thousands of Viruses from Human Metagenomes Reveals Hidden Associations with Chronic Diseases.</title>
        <authorList>
            <person name="Tisza M.J."/>
            <person name="Buck C.B."/>
        </authorList>
    </citation>
    <scope>NUCLEOTIDE SEQUENCE</scope>
    <source>
        <strain evidence="12">CtcKt3</strain>
    </source>
</reference>
<evidence type="ECO:0000256" key="1">
    <source>
        <dbReference type="ARBA" id="ARBA00005755"/>
    </source>
</evidence>
<evidence type="ECO:0000259" key="11">
    <source>
        <dbReference type="Pfam" id="PF03175"/>
    </source>
</evidence>
<dbReference type="PRINTS" id="PR00106">
    <property type="entry name" value="DNAPOLB"/>
</dbReference>